<feature type="transmembrane region" description="Helical" evidence="1">
    <location>
        <begin position="245"/>
        <end position="264"/>
    </location>
</feature>
<keyword evidence="3" id="KW-1185">Reference proteome</keyword>
<feature type="transmembrane region" description="Helical" evidence="1">
    <location>
        <begin position="276"/>
        <end position="298"/>
    </location>
</feature>
<feature type="transmembrane region" description="Helical" evidence="1">
    <location>
        <begin position="171"/>
        <end position="189"/>
    </location>
</feature>
<dbReference type="SUPFAM" id="SSF81321">
    <property type="entry name" value="Family A G protein-coupled receptor-like"/>
    <property type="match status" value="1"/>
</dbReference>
<feature type="non-terminal residue" evidence="2">
    <location>
        <position position="1"/>
    </location>
</feature>
<sequence length="405" mass="45648">DQPHGETVGQEQSKSGKLAQLVIQAYVAVNVAPLFGQKPEDFGISHVLRLWGLEKLALWRSQETAELRWLAARPELLQLTTKAFRFAFKIAIDAAAMGEEVDMEYTNFEELAEDLHKSWFLGEEGSQPWEARQMSANANVGGCILAVIFCELGPLHTAVHHAQDELALFKVARWVLVLPWILMLIIHAAERYRRTPRTRVLVISGVAMMEFSIAISYYTMLAYGYGVAFQNQRSSDGRPIYTLRWLGWTFAIPTLLFMNMYPIMDTHPPLDVAARIFPQQAVTAAYCLACWLGCILYNPSVGWALIALGCIAYIVQVVDEVVLVCDHLLKSTQPVVKGYSIILVQCIFVIYTCVYLMGNLGFASSYACQRFYTVSDLSLKSCMAGLHVLCWWKDERDLREAEKAE</sequence>
<gene>
    <name evidence="2" type="ORF">SCF082_LOCUS24977</name>
</gene>
<evidence type="ECO:0000313" key="2">
    <source>
        <dbReference type="EMBL" id="CAK9043816.1"/>
    </source>
</evidence>
<keyword evidence="1" id="KW-1133">Transmembrane helix</keyword>
<protein>
    <submittedName>
        <fullName evidence="2">Pecanex-like protein 4 (Pecanex homolog protein 4)</fullName>
    </submittedName>
</protein>
<feature type="transmembrane region" description="Helical" evidence="1">
    <location>
        <begin position="341"/>
        <end position="362"/>
    </location>
</feature>
<dbReference type="Proteomes" id="UP001642464">
    <property type="component" value="Unassembled WGS sequence"/>
</dbReference>
<feature type="transmembrane region" description="Helical" evidence="1">
    <location>
        <begin position="138"/>
        <end position="159"/>
    </location>
</feature>
<proteinExistence type="predicted"/>
<keyword evidence="1" id="KW-0472">Membrane</keyword>
<organism evidence="2 3">
    <name type="scientific">Durusdinium trenchii</name>
    <dbReference type="NCBI Taxonomy" id="1381693"/>
    <lineage>
        <taxon>Eukaryota</taxon>
        <taxon>Sar</taxon>
        <taxon>Alveolata</taxon>
        <taxon>Dinophyceae</taxon>
        <taxon>Suessiales</taxon>
        <taxon>Symbiodiniaceae</taxon>
        <taxon>Durusdinium</taxon>
    </lineage>
</organism>
<feature type="transmembrane region" description="Helical" evidence="1">
    <location>
        <begin position="201"/>
        <end position="225"/>
    </location>
</feature>
<dbReference type="Gene3D" id="1.20.1070.10">
    <property type="entry name" value="Rhodopsin 7-helix transmembrane proteins"/>
    <property type="match status" value="1"/>
</dbReference>
<accession>A0ABP0LX46</accession>
<keyword evidence="1" id="KW-0812">Transmembrane</keyword>
<evidence type="ECO:0000256" key="1">
    <source>
        <dbReference type="SAM" id="Phobius"/>
    </source>
</evidence>
<dbReference type="EMBL" id="CAXAMM010018646">
    <property type="protein sequence ID" value="CAK9043816.1"/>
    <property type="molecule type" value="Genomic_DNA"/>
</dbReference>
<name>A0ABP0LX46_9DINO</name>
<comment type="caution">
    <text evidence="2">The sequence shown here is derived from an EMBL/GenBank/DDBJ whole genome shotgun (WGS) entry which is preliminary data.</text>
</comment>
<reference evidence="2 3" key="1">
    <citation type="submission" date="2024-02" db="EMBL/GenBank/DDBJ databases">
        <authorList>
            <person name="Chen Y."/>
            <person name="Shah S."/>
            <person name="Dougan E. K."/>
            <person name="Thang M."/>
            <person name="Chan C."/>
        </authorList>
    </citation>
    <scope>NUCLEOTIDE SEQUENCE [LARGE SCALE GENOMIC DNA]</scope>
</reference>
<evidence type="ECO:0000313" key="3">
    <source>
        <dbReference type="Proteomes" id="UP001642464"/>
    </source>
</evidence>